<feature type="region of interest" description="Disordered" evidence="1">
    <location>
        <begin position="1"/>
        <end position="88"/>
    </location>
</feature>
<organism evidence="2 3">
    <name type="scientific">Natrinema saccharevitans</name>
    <dbReference type="NCBI Taxonomy" id="301967"/>
    <lineage>
        <taxon>Archaea</taxon>
        <taxon>Methanobacteriati</taxon>
        <taxon>Methanobacteriota</taxon>
        <taxon>Stenosarchaea group</taxon>
        <taxon>Halobacteria</taxon>
        <taxon>Halobacteriales</taxon>
        <taxon>Natrialbaceae</taxon>
        <taxon>Natrinema</taxon>
    </lineage>
</organism>
<accession>A0A1S8AYF1</accession>
<dbReference type="EMBL" id="LWLN01000001">
    <property type="protein sequence ID" value="OLZ41394.1"/>
    <property type="molecule type" value="Genomic_DNA"/>
</dbReference>
<evidence type="ECO:0000313" key="3">
    <source>
        <dbReference type="Proteomes" id="UP000189370"/>
    </source>
</evidence>
<name>A0A1S8AYF1_9EURY</name>
<protein>
    <submittedName>
        <fullName evidence="2">Uncharacterized protein</fullName>
    </submittedName>
</protein>
<gene>
    <name evidence="2" type="ORF">A6E15_10515</name>
</gene>
<feature type="compositionally biased region" description="Acidic residues" evidence="1">
    <location>
        <begin position="50"/>
        <end position="62"/>
    </location>
</feature>
<reference evidence="3" key="1">
    <citation type="submission" date="2016-04" db="EMBL/GenBank/DDBJ databases">
        <authorList>
            <person name="Chen S.-C."/>
            <person name="Lai M.-C."/>
        </authorList>
    </citation>
    <scope>NUCLEOTIDE SEQUENCE [LARGE SCALE GENOMIC DNA]</scope>
    <source>
        <strain evidence="3">AB14</strain>
    </source>
</reference>
<evidence type="ECO:0000256" key="1">
    <source>
        <dbReference type="SAM" id="MobiDB-lite"/>
    </source>
</evidence>
<comment type="caution">
    <text evidence="2">The sequence shown here is derived from an EMBL/GenBank/DDBJ whole genome shotgun (WGS) entry which is preliminary data.</text>
</comment>
<keyword evidence="3" id="KW-1185">Reference proteome</keyword>
<dbReference type="RefSeq" id="WP_245800558.1">
    <property type="nucleotide sequence ID" value="NZ_LWLN01000001.1"/>
</dbReference>
<feature type="compositionally biased region" description="Basic and acidic residues" evidence="1">
    <location>
        <begin position="1"/>
        <end position="31"/>
    </location>
</feature>
<sequence>MTAEFERDGSRERSPLERGERSAGRPDDGERLTGPPRRVLTDGGRAEVGEPADEGDGPESDTSEATQDESTRDGDEETESSAGTEATS</sequence>
<evidence type="ECO:0000313" key="2">
    <source>
        <dbReference type="EMBL" id="OLZ41394.1"/>
    </source>
</evidence>
<dbReference type="STRING" id="301967.A6E15_10515"/>
<proteinExistence type="predicted"/>
<dbReference type="Proteomes" id="UP000189370">
    <property type="component" value="Unassembled WGS sequence"/>
</dbReference>
<dbReference type="AlphaFoldDB" id="A0A1S8AYF1"/>